<dbReference type="OrthoDB" id="109251at2157"/>
<dbReference type="InterPro" id="IPR027417">
    <property type="entry name" value="P-loop_NTPase"/>
</dbReference>
<dbReference type="Gene3D" id="3.40.50.300">
    <property type="entry name" value="P-loop containing nucleotide triphosphate hydrolases"/>
    <property type="match status" value="1"/>
</dbReference>
<sequence length="186" mass="20363">MMRPGAESARSVLVLDSDVETPPLGLASIRELPVLALDFSPRSTGDPDHWERRLGVRPTELVVVTSETRDPDAVGADTVEQVTSPSDLTGLGMLATKHLGRWDDSADGPTPLVVLDSLTILFQYADLQAIFRFLHALTTRLANSNAHGVFFLDPMTQDDKTVHTLASLFDAVAERTDNGEWDVRVR</sequence>
<name>A0A0W1SSZ7_9EURY</name>
<proteinExistence type="predicted"/>
<dbReference type="EMBL" id="LOPV01000099">
    <property type="protein sequence ID" value="KTG29454.1"/>
    <property type="molecule type" value="Genomic_DNA"/>
</dbReference>
<reference evidence="1 2" key="1">
    <citation type="submission" date="2015-12" db="EMBL/GenBank/DDBJ databases">
        <title>Haloferax profundi sp. nov. isolated from the Discovery deep brine-seawater interface in the Red Sea.</title>
        <authorList>
            <person name="Zhang G."/>
            <person name="Stingl U."/>
            <person name="Rashid M."/>
        </authorList>
    </citation>
    <scope>NUCLEOTIDE SEQUENCE [LARGE SCALE GENOMIC DNA]</scope>
    <source>
        <strain evidence="1 2">SB29</strain>
    </source>
</reference>
<dbReference type="AlphaFoldDB" id="A0A0W1SSZ7"/>
<accession>A0A0W1SSZ7</accession>
<comment type="caution">
    <text evidence="1">The sequence shown here is derived from an EMBL/GenBank/DDBJ whole genome shotgun (WGS) entry which is preliminary data.</text>
</comment>
<dbReference type="InterPro" id="IPR055927">
    <property type="entry name" value="DUF7504"/>
</dbReference>
<dbReference type="Pfam" id="PF24336">
    <property type="entry name" value="DUF7504"/>
    <property type="match status" value="1"/>
</dbReference>
<keyword evidence="2" id="KW-1185">Reference proteome</keyword>
<gene>
    <name evidence="1" type="ORF">AUR66_10250</name>
</gene>
<dbReference type="Proteomes" id="UP000053157">
    <property type="component" value="Unassembled WGS sequence"/>
</dbReference>
<organism evidence="1 2">
    <name type="scientific">Haloferax profundi</name>
    <dbReference type="NCBI Taxonomy" id="1544718"/>
    <lineage>
        <taxon>Archaea</taxon>
        <taxon>Methanobacteriati</taxon>
        <taxon>Methanobacteriota</taxon>
        <taxon>Stenosarchaea group</taxon>
        <taxon>Halobacteria</taxon>
        <taxon>Halobacteriales</taxon>
        <taxon>Haloferacaceae</taxon>
        <taxon>Haloferax</taxon>
    </lineage>
</organism>
<evidence type="ECO:0000313" key="1">
    <source>
        <dbReference type="EMBL" id="KTG29454.1"/>
    </source>
</evidence>
<evidence type="ECO:0008006" key="3">
    <source>
        <dbReference type="Google" id="ProtNLM"/>
    </source>
</evidence>
<protein>
    <recommendedName>
        <fullName evidence="3">Recombinase RecA</fullName>
    </recommendedName>
</protein>
<evidence type="ECO:0000313" key="2">
    <source>
        <dbReference type="Proteomes" id="UP000053157"/>
    </source>
</evidence>